<dbReference type="AlphaFoldDB" id="A0A3P3VNL6"/>
<protein>
    <recommendedName>
        <fullName evidence="4">EF-hand domain-containing protein</fullName>
    </recommendedName>
</protein>
<comment type="caution">
    <text evidence="2">The sequence shown here is derived from an EMBL/GenBank/DDBJ whole genome shotgun (WGS) entry which is preliminary data.</text>
</comment>
<dbReference type="PROSITE" id="PS00018">
    <property type="entry name" value="EF_HAND_1"/>
    <property type="match status" value="1"/>
</dbReference>
<gene>
    <name evidence="2" type="ORF">D0544_15870</name>
</gene>
<dbReference type="Gene3D" id="1.10.238.10">
    <property type="entry name" value="EF-hand"/>
    <property type="match status" value="1"/>
</dbReference>
<dbReference type="InterPro" id="IPR018247">
    <property type="entry name" value="EF_Hand_1_Ca_BS"/>
</dbReference>
<sequence length="105" mass="11714">MRCLAAVAISVSSTVIAAEVATIDHEFLAKMKAQFEALDSQNLGYLDYQQTAELMPSIADQVTKIDINGDQKVTWHELEFTIRSFNNVLDSRAAQEIRSLDPVQQ</sequence>
<reference evidence="2 3" key="2">
    <citation type="submission" date="2018-12" db="EMBL/GenBank/DDBJ databases">
        <title>Simiduia agarivorans gen. nov., sp. nov., a marine, agarolytic bacterium isolated from shallow coastal water from Keelung, Taiwan.</title>
        <authorList>
            <person name="Shieh W.Y."/>
        </authorList>
    </citation>
    <scope>NUCLEOTIDE SEQUENCE [LARGE SCALE GENOMIC DNA]</scope>
    <source>
        <strain evidence="2 3">GTF-13</strain>
    </source>
</reference>
<accession>A0A3P3VNL6</accession>
<dbReference type="SUPFAM" id="SSF47473">
    <property type="entry name" value="EF-hand"/>
    <property type="match status" value="1"/>
</dbReference>
<name>A0A3P3VNL6_9GAMM</name>
<evidence type="ECO:0000313" key="3">
    <source>
        <dbReference type="Proteomes" id="UP000280792"/>
    </source>
</evidence>
<reference evidence="2 3" key="1">
    <citation type="submission" date="2018-08" db="EMBL/GenBank/DDBJ databases">
        <authorList>
            <person name="Khan S.A."/>
        </authorList>
    </citation>
    <scope>NUCLEOTIDE SEQUENCE [LARGE SCALE GENOMIC DNA]</scope>
    <source>
        <strain evidence="2 3">GTF-13</strain>
    </source>
</reference>
<feature type="chain" id="PRO_5018103578" description="EF-hand domain-containing protein" evidence="1">
    <location>
        <begin position="18"/>
        <end position="105"/>
    </location>
</feature>
<evidence type="ECO:0008006" key="4">
    <source>
        <dbReference type="Google" id="ProtNLM"/>
    </source>
</evidence>
<organism evidence="2 3">
    <name type="scientific">Aestuariirhabdus litorea</name>
    <dbReference type="NCBI Taxonomy" id="2528527"/>
    <lineage>
        <taxon>Bacteria</taxon>
        <taxon>Pseudomonadati</taxon>
        <taxon>Pseudomonadota</taxon>
        <taxon>Gammaproteobacteria</taxon>
        <taxon>Oceanospirillales</taxon>
        <taxon>Aestuariirhabdaceae</taxon>
        <taxon>Aestuariirhabdus</taxon>
    </lineage>
</organism>
<feature type="signal peptide" evidence="1">
    <location>
        <begin position="1"/>
        <end position="17"/>
    </location>
</feature>
<dbReference type="Proteomes" id="UP000280792">
    <property type="component" value="Unassembled WGS sequence"/>
</dbReference>
<evidence type="ECO:0000313" key="2">
    <source>
        <dbReference type="EMBL" id="RRJ83299.1"/>
    </source>
</evidence>
<dbReference type="InterPro" id="IPR011992">
    <property type="entry name" value="EF-hand-dom_pair"/>
</dbReference>
<keyword evidence="3" id="KW-1185">Reference proteome</keyword>
<dbReference type="EMBL" id="QWEZ01000002">
    <property type="protein sequence ID" value="RRJ83299.1"/>
    <property type="molecule type" value="Genomic_DNA"/>
</dbReference>
<evidence type="ECO:0000256" key="1">
    <source>
        <dbReference type="SAM" id="SignalP"/>
    </source>
</evidence>
<keyword evidence="1" id="KW-0732">Signal</keyword>
<proteinExistence type="predicted"/>